<keyword evidence="3" id="KW-0597">Phosphoprotein</keyword>
<protein>
    <submittedName>
        <fullName evidence="12">Phosphomannomutase</fullName>
    </submittedName>
</protein>
<organism evidence="12 13">
    <name type="scientific">Methylocaldum szegediense</name>
    <dbReference type="NCBI Taxonomy" id="73780"/>
    <lineage>
        <taxon>Bacteria</taxon>
        <taxon>Pseudomonadati</taxon>
        <taxon>Pseudomonadota</taxon>
        <taxon>Gammaproteobacteria</taxon>
        <taxon>Methylococcales</taxon>
        <taxon>Methylococcaceae</taxon>
        <taxon>Methylocaldum</taxon>
    </lineage>
</organism>
<keyword evidence="4 7" id="KW-0479">Metal-binding</keyword>
<feature type="domain" description="Alpha-D-phosphohexomutase C-terminal" evidence="8">
    <location>
        <begin position="500"/>
        <end position="563"/>
    </location>
</feature>
<evidence type="ECO:0000256" key="3">
    <source>
        <dbReference type="ARBA" id="ARBA00022553"/>
    </source>
</evidence>
<dbReference type="InterPro" id="IPR005843">
    <property type="entry name" value="A-D-PHexomutase_C"/>
</dbReference>
<evidence type="ECO:0000256" key="5">
    <source>
        <dbReference type="ARBA" id="ARBA00022842"/>
    </source>
</evidence>
<feature type="domain" description="Alpha-D-phosphohexomutase alpha/beta/alpha" evidence="11">
    <location>
        <begin position="316"/>
        <end position="436"/>
    </location>
</feature>
<dbReference type="SUPFAM" id="SSF53738">
    <property type="entry name" value="Phosphoglucomutase, first 3 domains"/>
    <property type="match status" value="2"/>
</dbReference>
<evidence type="ECO:0000256" key="1">
    <source>
        <dbReference type="ARBA" id="ARBA00001946"/>
    </source>
</evidence>
<dbReference type="InterPro" id="IPR005846">
    <property type="entry name" value="A-D-PHexomutase_a/b/a-III"/>
</dbReference>
<comment type="cofactor">
    <cofactor evidence="1">
        <name>Mg(2+)</name>
        <dbReference type="ChEBI" id="CHEBI:18420"/>
    </cofactor>
</comment>
<accession>A0ABN8X8Y9</accession>
<evidence type="ECO:0000259" key="9">
    <source>
        <dbReference type="Pfam" id="PF02878"/>
    </source>
</evidence>
<evidence type="ECO:0000313" key="13">
    <source>
        <dbReference type="Proteomes" id="UP001162030"/>
    </source>
</evidence>
<evidence type="ECO:0000256" key="7">
    <source>
        <dbReference type="RuleBase" id="RU004326"/>
    </source>
</evidence>
<dbReference type="SUPFAM" id="SSF55957">
    <property type="entry name" value="Phosphoglucomutase, C-terminal domain"/>
    <property type="match status" value="1"/>
</dbReference>
<dbReference type="PANTHER" id="PTHR42946:SF1">
    <property type="entry name" value="PHOSPHOGLUCOMUTASE (ALPHA-D-GLUCOSE-1,6-BISPHOSPHATE-DEPENDENT)"/>
    <property type="match status" value="1"/>
</dbReference>
<keyword evidence="13" id="KW-1185">Reference proteome</keyword>
<dbReference type="PROSITE" id="PS00710">
    <property type="entry name" value="PGM_PMM"/>
    <property type="match status" value="1"/>
</dbReference>
<keyword evidence="5 7" id="KW-0460">Magnesium</keyword>
<comment type="similarity">
    <text evidence="2 7">Belongs to the phosphohexose mutase family.</text>
</comment>
<reference evidence="12 13" key="1">
    <citation type="submission" date="2023-03" db="EMBL/GenBank/DDBJ databases">
        <authorList>
            <person name="Pearce D."/>
        </authorList>
    </citation>
    <scope>NUCLEOTIDE SEQUENCE [LARGE SCALE GENOMIC DNA]</scope>
    <source>
        <strain evidence="12">Msz</strain>
    </source>
</reference>
<dbReference type="Pfam" id="PF02879">
    <property type="entry name" value="PGM_PMM_II"/>
    <property type="match status" value="1"/>
</dbReference>
<dbReference type="InterPro" id="IPR005844">
    <property type="entry name" value="A-D-PHexomutase_a/b/a-I"/>
</dbReference>
<dbReference type="InterPro" id="IPR016055">
    <property type="entry name" value="A-D-PHexomutase_a/b/a-I/II/III"/>
</dbReference>
<gene>
    <name evidence="12" type="ORF">MSZNOR_4441</name>
</gene>
<evidence type="ECO:0000313" key="12">
    <source>
        <dbReference type="EMBL" id="CAI8950548.1"/>
    </source>
</evidence>
<dbReference type="Gene3D" id="3.30.310.50">
    <property type="entry name" value="Alpha-D-phosphohexomutase, C-terminal domain"/>
    <property type="match status" value="1"/>
</dbReference>
<dbReference type="Proteomes" id="UP001162030">
    <property type="component" value="Chromosome"/>
</dbReference>
<keyword evidence="6" id="KW-0413">Isomerase</keyword>
<evidence type="ECO:0000259" key="11">
    <source>
        <dbReference type="Pfam" id="PF02880"/>
    </source>
</evidence>
<dbReference type="Gene3D" id="3.40.120.10">
    <property type="entry name" value="Alpha-D-Glucose-1,6-Bisphosphate, subunit A, domain 3"/>
    <property type="match status" value="3"/>
</dbReference>
<dbReference type="Pfam" id="PF02878">
    <property type="entry name" value="PGM_PMM_I"/>
    <property type="match status" value="1"/>
</dbReference>
<dbReference type="PANTHER" id="PTHR42946">
    <property type="entry name" value="PHOSPHOHEXOSE MUTASE"/>
    <property type="match status" value="1"/>
</dbReference>
<name>A0ABN8X8Y9_9GAMM</name>
<dbReference type="InterPro" id="IPR050060">
    <property type="entry name" value="Phosphoglucosamine_mutase"/>
</dbReference>
<sequence>MTSTISRNDTLRSRLAHEPQALQFGTSGRRGLLVHLSQLEVFINALAELEYLQSLPVTEGGIVRGDEFFFAYDLRPSSSSFVDSEPRRGELAQAVECAIRAAGMKPVNLGRIPTPALTCYATSRGKGSIMVTGSHIPFDRNGYKTNTSRGELLKQHEQPINEKVREVRERLYNQPFADSLFDEHGLFKAGHLELSVESGEAATAYVKRYTDFFADNALEGLRVLVYQHSAVGRDLLAEILRKLGAEVVVAGRSETFVPIDTENIDAERLAVIQALFDDASAKHGRIDAVVSTDGDSDRPLILGVDEESSAVRFFGGDLVGMITAEYLGADAVVVPISCNDAIDLGALKDITEPKTRIGSPFVIAGMESARARGKRTVCGWEANGGFLAGSDISKNGKFLKALPTRDAVLPILAVLCAARERGVGLTELFASLPKRYSRAALLKQFPRPVGLEIVRRFSPVNPNIAEIRFLPDGSSAFGTDGRRLEVTDAEIRALDTIRRELGGFFTADFGFGAITTLNFIDGVRIRFDNGDVAHIRPSGNADELRIYAVADTPERATAITDMAVAEPDGILRRLERLVR</sequence>
<dbReference type="Pfam" id="PF00408">
    <property type="entry name" value="PGM_PMM_IV"/>
    <property type="match status" value="1"/>
</dbReference>
<evidence type="ECO:0000256" key="4">
    <source>
        <dbReference type="ARBA" id="ARBA00022723"/>
    </source>
</evidence>
<dbReference type="RefSeq" id="WP_051331536.1">
    <property type="nucleotide sequence ID" value="NZ_OX458333.1"/>
</dbReference>
<feature type="domain" description="Alpha-D-phosphohexomutase alpha/beta/alpha" evidence="10">
    <location>
        <begin position="204"/>
        <end position="302"/>
    </location>
</feature>
<dbReference type="EMBL" id="OX458333">
    <property type="protein sequence ID" value="CAI8950548.1"/>
    <property type="molecule type" value="Genomic_DNA"/>
</dbReference>
<dbReference type="Pfam" id="PF02880">
    <property type="entry name" value="PGM_PMM_III"/>
    <property type="match status" value="1"/>
</dbReference>
<evidence type="ECO:0000259" key="10">
    <source>
        <dbReference type="Pfam" id="PF02879"/>
    </source>
</evidence>
<feature type="domain" description="Alpha-D-phosphohexomutase alpha/beta/alpha" evidence="9">
    <location>
        <begin position="89"/>
        <end position="168"/>
    </location>
</feature>
<dbReference type="InterPro" id="IPR005845">
    <property type="entry name" value="A-D-PHexomutase_a/b/a-II"/>
</dbReference>
<evidence type="ECO:0000256" key="2">
    <source>
        <dbReference type="ARBA" id="ARBA00010231"/>
    </source>
</evidence>
<proteinExistence type="inferred from homology"/>
<evidence type="ECO:0000256" key="6">
    <source>
        <dbReference type="ARBA" id="ARBA00023235"/>
    </source>
</evidence>
<dbReference type="InterPro" id="IPR036900">
    <property type="entry name" value="A-D-PHexomutase_C_sf"/>
</dbReference>
<dbReference type="InterPro" id="IPR016066">
    <property type="entry name" value="A-D-PHexomutase_CS"/>
</dbReference>
<evidence type="ECO:0000259" key="8">
    <source>
        <dbReference type="Pfam" id="PF00408"/>
    </source>
</evidence>